<reference evidence="1" key="1">
    <citation type="submission" date="2011-02" db="EMBL/GenBank/DDBJ databases">
        <title>The genome of the leaf-cutting ant Acromyrmex echinatior suggests key adaptations to social evolution and fungus farming.</title>
        <authorList>
            <person name="Nygaard S."/>
            <person name="Zhang G."/>
        </authorList>
    </citation>
    <scope>NUCLEOTIDE SEQUENCE</scope>
</reference>
<dbReference type="Proteomes" id="UP000007755">
    <property type="component" value="Unassembled WGS sequence"/>
</dbReference>
<sequence length="238" mass="27308">MSLRSPARPFSLAVRGSKIYAAGAKSRRKRDREKRHSAALVSTRCRDNVLQNVFQTQPRNGSWTLKLIYLREQPRVSHTFSDLCDAGMKTAEQEFTATRAHCKSRNKSAINLCSLDASDWRFNLFLVLPRVHWWNGDKLVCCRTHERTILKRQSLSIKENRTLELSLISNLTTLFYLAFFTLCIHEKKIGGAVAMSSSDRHDGSSREIGVELGESHRRRPVCNVFKELCAHIFKKDNE</sequence>
<keyword evidence="2" id="KW-1185">Reference proteome</keyword>
<dbReference type="InParanoid" id="F4WQ91"/>
<name>F4WQ91_ACREC</name>
<proteinExistence type="predicted"/>
<protein>
    <submittedName>
        <fullName evidence="1">Uncharacterized protein</fullName>
    </submittedName>
</protein>
<organism evidence="2">
    <name type="scientific">Acromyrmex echinatior</name>
    <name type="common">Panamanian leafcutter ant</name>
    <name type="synonym">Acromyrmex octospinosus echinatior</name>
    <dbReference type="NCBI Taxonomy" id="103372"/>
    <lineage>
        <taxon>Eukaryota</taxon>
        <taxon>Metazoa</taxon>
        <taxon>Ecdysozoa</taxon>
        <taxon>Arthropoda</taxon>
        <taxon>Hexapoda</taxon>
        <taxon>Insecta</taxon>
        <taxon>Pterygota</taxon>
        <taxon>Neoptera</taxon>
        <taxon>Endopterygota</taxon>
        <taxon>Hymenoptera</taxon>
        <taxon>Apocrita</taxon>
        <taxon>Aculeata</taxon>
        <taxon>Formicoidea</taxon>
        <taxon>Formicidae</taxon>
        <taxon>Myrmicinae</taxon>
        <taxon>Acromyrmex</taxon>
    </lineage>
</organism>
<gene>
    <name evidence="1" type="ORF">G5I_07975</name>
</gene>
<dbReference type="EMBL" id="GL888264">
    <property type="protein sequence ID" value="EGI63637.1"/>
    <property type="molecule type" value="Genomic_DNA"/>
</dbReference>
<accession>F4WQ91</accession>
<evidence type="ECO:0000313" key="1">
    <source>
        <dbReference type="EMBL" id="EGI63637.1"/>
    </source>
</evidence>
<dbReference type="AlphaFoldDB" id="F4WQ91"/>
<evidence type="ECO:0000313" key="2">
    <source>
        <dbReference type="Proteomes" id="UP000007755"/>
    </source>
</evidence>